<sequence>MMNNPDLIPKLLDILFRVDDKTSPRAAWVFEFMCSNNINTIIPHLDVFTEQIHKVHLDSAVRPVAKICELITKSYTSKQDNQIKKALTATHKERIIEVCFDYMINDKKVAPKAYSMTTLYILGKEYDWIHPELVLILEQDFALQSAAFKARAKQILYKIKKDKKRLMAKKTVKVIKLIPK</sequence>
<name>A0ABY9XPW5_9FLAO</name>
<evidence type="ECO:0000313" key="2">
    <source>
        <dbReference type="Proteomes" id="UP001302806"/>
    </source>
</evidence>
<dbReference type="RefSeq" id="WP_415864693.1">
    <property type="nucleotide sequence ID" value="NZ_CP134537.1"/>
</dbReference>
<evidence type="ECO:0000313" key="1">
    <source>
        <dbReference type="EMBL" id="WNH07846.1"/>
    </source>
</evidence>
<dbReference type="Proteomes" id="UP001302806">
    <property type="component" value="Chromosome"/>
</dbReference>
<organism evidence="1 2">
    <name type="scientific">Thalassobellus suaedae</name>
    <dbReference type="NCBI Taxonomy" id="3074124"/>
    <lineage>
        <taxon>Bacteria</taxon>
        <taxon>Pseudomonadati</taxon>
        <taxon>Bacteroidota</taxon>
        <taxon>Flavobacteriia</taxon>
        <taxon>Flavobacteriales</taxon>
        <taxon>Flavobacteriaceae</taxon>
        <taxon>Thalassobellus</taxon>
    </lineage>
</organism>
<dbReference type="GO" id="GO:0016829">
    <property type="term" value="F:lyase activity"/>
    <property type="evidence" value="ECO:0007669"/>
    <property type="project" value="UniProtKB-KW"/>
</dbReference>
<gene>
    <name evidence="1" type="ORF">RHP51_11640</name>
</gene>
<protein>
    <submittedName>
        <fullName evidence="1">Adenylosuccinate lyase</fullName>
    </submittedName>
</protein>
<reference evidence="1 2" key="1">
    <citation type="submission" date="2023-09" db="EMBL/GenBank/DDBJ databases">
        <title>Thalassobella suaedae gen. nov., sp. nov., a marine bacterium of the family Flavobacteriaceae isolated from a halophyte Suaeda japonica.</title>
        <authorList>
            <person name="Lee S.Y."/>
            <person name="Hwang C.Y."/>
        </authorList>
    </citation>
    <scope>NUCLEOTIDE SEQUENCE [LARGE SCALE GENOMIC DNA]</scope>
    <source>
        <strain evidence="1 2">HL-DH14</strain>
    </source>
</reference>
<accession>A0ABY9XPW5</accession>
<proteinExistence type="predicted"/>
<keyword evidence="1" id="KW-0456">Lyase</keyword>
<dbReference type="EMBL" id="CP134537">
    <property type="protein sequence ID" value="WNH07846.1"/>
    <property type="molecule type" value="Genomic_DNA"/>
</dbReference>